<feature type="region of interest" description="Disordered" evidence="1">
    <location>
        <begin position="501"/>
        <end position="524"/>
    </location>
</feature>
<dbReference type="EMBL" id="QXIS01000032">
    <property type="protein sequence ID" value="RIE05827.1"/>
    <property type="molecule type" value="Genomic_DNA"/>
</dbReference>
<organism evidence="3 4">
    <name type="scientific">Candidatus Cryosericum terrychapinii</name>
    <dbReference type="NCBI Taxonomy" id="2290919"/>
    <lineage>
        <taxon>Bacteria</taxon>
        <taxon>Pseudomonadati</taxon>
        <taxon>Caldisericota/Cryosericota group</taxon>
        <taxon>Candidatus Cryosericota</taxon>
        <taxon>Candidatus Cryosericia</taxon>
        <taxon>Candidatus Cryosericales</taxon>
        <taxon>Candidatus Cryosericaceae</taxon>
        <taxon>Candidatus Cryosericum</taxon>
    </lineage>
</organism>
<feature type="transmembrane region" description="Helical" evidence="2">
    <location>
        <begin position="6"/>
        <end position="28"/>
    </location>
</feature>
<evidence type="ECO:0000313" key="3">
    <source>
        <dbReference type="EMBL" id="RIE05827.1"/>
    </source>
</evidence>
<reference evidence="3 4" key="1">
    <citation type="submission" date="2018-09" db="EMBL/GenBank/DDBJ databases">
        <title>Discovery and Ecogenomic Context for Candidatus Cryosericales, a Global Caldiserica Order Active in Thawing Permafrost.</title>
        <authorList>
            <person name="Martinez M.A."/>
            <person name="Woodcroft B.J."/>
            <person name="Ignacio Espinoza J.C."/>
            <person name="Zayed A."/>
            <person name="Singleton C.M."/>
            <person name="Boyd J."/>
            <person name="Li Y.-F."/>
            <person name="Purvine S."/>
            <person name="Maughan H."/>
            <person name="Hodgkins S.B."/>
            <person name="Anderson D."/>
            <person name="Sederholm M."/>
            <person name="Temperton B."/>
            <person name="Saleska S.R."/>
            <person name="Tyson G.W."/>
            <person name="Rich V.I."/>
        </authorList>
    </citation>
    <scope>NUCLEOTIDE SEQUENCE [LARGE SCALE GENOMIC DNA]</scope>
    <source>
        <strain evidence="3 4">SMC7</strain>
    </source>
</reference>
<keyword evidence="2" id="KW-0472">Membrane</keyword>
<gene>
    <name evidence="3" type="ORF">SMC7_05350</name>
</gene>
<keyword evidence="2" id="KW-1133">Transmembrane helix</keyword>
<feature type="compositionally biased region" description="Polar residues" evidence="1">
    <location>
        <begin position="505"/>
        <end position="517"/>
    </location>
</feature>
<comment type="caution">
    <text evidence="3">The sequence shown here is derived from an EMBL/GenBank/DDBJ whole genome shotgun (WGS) entry which is preliminary data.</text>
</comment>
<name>A0A398D114_9BACT</name>
<dbReference type="OrthoDB" id="9805920at2"/>
<evidence type="ECO:0000256" key="2">
    <source>
        <dbReference type="SAM" id="Phobius"/>
    </source>
</evidence>
<evidence type="ECO:0000256" key="1">
    <source>
        <dbReference type="SAM" id="MobiDB-lite"/>
    </source>
</evidence>
<dbReference type="Proteomes" id="UP000266328">
    <property type="component" value="Unassembled WGS sequence"/>
</dbReference>
<accession>A0A398D114</accession>
<evidence type="ECO:0000313" key="4">
    <source>
        <dbReference type="Proteomes" id="UP000266328"/>
    </source>
</evidence>
<protein>
    <submittedName>
        <fullName evidence="3">Uncharacterized protein</fullName>
    </submittedName>
</protein>
<dbReference type="RefSeq" id="WP_119089322.1">
    <property type="nucleotide sequence ID" value="NZ_QXIS01000032.1"/>
</dbReference>
<keyword evidence="2" id="KW-0812">Transmembrane</keyword>
<sequence>MNTNGLVRFIVVGMVLLLCISVGAYFLFRPSGRAVISVPVGDDMATQIKKGTTIYTTANVPAFVLNGMDAVTTDFSATVKVINVLDTRTIRVEILSPVSFSHQGPGNMGYLYLCVPLSTKADQLADGSEAFGGNGYPQIIAGQEYSISGVLQPYWLDYPRVYIPSAVEFKRAPVSLEGPQINMMGEISTTRYDVVPLSWNVGWNTLQASESPVVYMSDINNRGPLCWQPGPPVRVVQQWSYLSKKPLITTISKDVNLLTPAEGMQYLSTKDGEIKRWYASDENAFVAVPLELDALPPYKTLDGKTLTITEQSISSGSKAQTLTVAVPSDLTQIVVVYGSGSITNGFILVEAADKGMSNMSDGIWLLRISDGKATWIRCGNRDAFTEGFISDQEASFARVGSLLYFTHSHNGQIGCVDTAATLPSITLPEKINILLPQFYSKGPTNEQTVGPLQAQLASDNGTLIIEYPDTNWDSLYYAVDASGTVLGNLHVDKTSITSFDAKGKQGSSISTPGSISFPSPDLFE</sequence>
<proteinExistence type="predicted"/>
<keyword evidence="4" id="KW-1185">Reference proteome</keyword>
<dbReference type="AlphaFoldDB" id="A0A398D114"/>